<gene>
    <name evidence="1" type="ORF">RMSM_00675</name>
</gene>
<sequence length="70" mass="7768">MLRNVSSKDSLDAVLGRCFKAADGCHDRQPNTADGKQVFEFYSNPINDITLLSPDVTLTTQECLSFIVFL</sequence>
<proteinExistence type="predicted"/>
<organism evidence="1 2">
    <name type="scientific">Rhodopirellula maiorica SM1</name>
    <dbReference type="NCBI Taxonomy" id="1265738"/>
    <lineage>
        <taxon>Bacteria</taxon>
        <taxon>Pseudomonadati</taxon>
        <taxon>Planctomycetota</taxon>
        <taxon>Planctomycetia</taxon>
        <taxon>Pirellulales</taxon>
        <taxon>Pirellulaceae</taxon>
        <taxon>Novipirellula</taxon>
    </lineage>
</organism>
<evidence type="ECO:0000313" key="1">
    <source>
        <dbReference type="EMBL" id="EMI22405.1"/>
    </source>
</evidence>
<keyword evidence="2" id="KW-1185">Reference proteome</keyword>
<name>M5RSZ0_9BACT</name>
<protein>
    <submittedName>
        <fullName evidence="1">Uncharacterized protein</fullName>
    </submittedName>
</protein>
<accession>M5RSZ0</accession>
<dbReference type="Proteomes" id="UP000011991">
    <property type="component" value="Unassembled WGS sequence"/>
</dbReference>
<comment type="caution">
    <text evidence="1">The sequence shown here is derived from an EMBL/GenBank/DDBJ whole genome shotgun (WGS) entry which is preliminary data.</text>
</comment>
<reference evidence="1 2" key="1">
    <citation type="journal article" date="2013" name="Mar. Genomics">
        <title>Expression of sulfatases in Rhodopirellula baltica and the diversity of sulfatases in the genus Rhodopirellula.</title>
        <authorList>
            <person name="Wegner C.E."/>
            <person name="Richter-Heitmann T."/>
            <person name="Klindworth A."/>
            <person name="Klockow C."/>
            <person name="Richter M."/>
            <person name="Achstetter T."/>
            <person name="Glockner F.O."/>
            <person name="Harder J."/>
        </authorList>
    </citation>
    <scope>NUCLEOTIDE SEQUENCE [LARGE SCALE GENOMIC DNA]</scope>
    <source>
        <strain evidence="1 2">SM1</strain>
    </source>
</reference>
<dbReference type="AlphaFoldDB" id="M5RSZ0"/>
<evidence type="ECO:0000313" key="2">
    <source>
        <dbReference type="Proteomes" id="UP000011991"/>
    </source>
</evidence>
<dbReference type="PATRIC" id="fig|1265738.3.peg.674"/>
<dbReference type="EMBL" id="ANOG01000105">
    <property type="protein sequence ID" value="EMI22405.1"/>
    <property type="molecule type" value="Genomic_DNA"/>
</dbReference>